<name>A0A822ZIT0_NELNU</name>
<gene>
    <name evidence="1" type="ORF">HUJ06_003272</name>
</gene>
<organism evidence="1 2">
    <name type="scientific">Nelumbo nucifera</name>
    <name type="common">Sacred lotus</name>
    <dbReference type="NCBI Taxonomy" id="4432"/>
    <lineage>
        <taxon>Eukaryota</taxon>
        <taxon>Viridiplantae</taxon>
        <taxon>Streptophyta</taxon>
        <taxon>Embryophyta</taxon>
        <taxon>Tracheophyta</taxon>
        <taxon>Spermatophyta</taxon>
        <taxon>Magnoliopsida</taxon>
        <taxon>Proteales</taxon>
        <taxon>Nelumbonaceae</taxon>
        <taxon>Nelumbo</taxon>
    </lineage>
</organism>
<evidence type="ECO:0000313" key="2">
    <source>
        <dbReference type="Proteomes" id="UP000607653"/>
    </source>
</evidence>
<dbReference type="AlphaFoldDB" id="A0A822ZIT0"/>
<protein>
    <submittedName>
        <fullName evidence="1">Uncharacterized protein</fullName>
    </submittedName>
</protein>
<evidence type="ECO:0000313" key="1">
    <source>
        <dbReference type="EMBL" id="DAD45042.1"/>
    </source>
</evidence>
<keyword evidence="2" id="KW-1185">Reference proteome</keyword>
<dbReference type="EMBL" id="DUZY01000007">
    <property type="protein sequence ID" value="DAD45042.1"/>
    <property type="molecule type" value="Genomic_DNA"/>
</dbReference>
<sequence>MHRQMKTISIITLRFNGQKREYEQIIFLCFQFWATNRNQNEEIQEDETVQKPE</sequence>
<accession>A0A822ZIT0</accession>
<reference evidence="1 2" key="1">
    <citation type="journal article" date="2020" name="Mol. Biol. Evol.">
        <title>Distinct Expression and Methylation Patterns for Genes with Different Fates following a Single Whole-Genome Duplication in Flowering Plants.</title>
        <authorList>
            <person name="Shi T."/>
            <person name="Rahmani R.S."/>
            <person name="Gugger P.F."/>
            <person name="Wang M."/>
            <person name="Li H."/>
            <person name="Zhang Y."/>
            <person name="Li Z."/>
            <person name="Wang Q."/>
            <person name="Van de Peer Y."/>
            <person name="Marchal K."/>
            <person name="Chen J."/>
        </authorList>
    </citation>
    <scope>NUCLEOTIDE SEQUENCE [LARGE SCALE GENOMIC DNA]</scope>
    <source>
        <tissue evidence="1">Leaf</tissue>
    </source>
</reference>
<dbReference type="Proteomes" id="UP000607653">
    <property type="component" value="Unassembled WGS sequence"/>
</dbReference>
<proteinExistence type="predicted"/>
<comment type="caution">
    <text evidence="1">The sequence shown here is derived from an EMBL/GenBank/DDBJ whole genome shotgun (WGS) entry which is preliminary data.</text>
</comment>